<protein>
    <recommendedName>
        <fullName evidence="2">Domain of unknown function domain-containing protein</fullName>
    </recommendedName>
</protein>
<evidence type="ECO:0000259" key="2">
    <source>
        <dbReference type="Pfam" id="PF26404"/>
    </source>
</evidence>
<dbReference type="RefSeq" id="WP_310902411.1">
    <property type="nucleotide sequence ID" value="NZ_JAMQOS010000011.1"/>
</dbReference>
<feature type="region of interest" description="Disordered" evidence="1">
    <location>
        <begin position="159"/>
        <end position="193"/>
    </location>
</feature>
<reference evidence="3 4" key="1">
    <citation type="submission" date="2022-06" db="EMBL/GenBank/DDBJ databases">
        <title>Halomicroarcula sp. a new haloarchaeum isolate from saline soil.</title>
        <authorList>
            <person name="Strakova D."/>
            <person name="Galisteo C."/>
            <person name="Sanchez-Porro C."/>
            <person name="Ventosa A."/>
        </authorList>
    </citation>
    <scope>NUCLEOTIDE SEQUENCE [LARGE SCALE GENOMIC DNA]</scope>
    <source>
        <strain evidence="3 4">S3CR25-11</strain>
    </source>
</reference>
<organism evidence="3 4">
    <name type="scientific">Haloarcula onubensis</name>
    <dbReference type="NCBI Taxonomy" id="2950539"/>
    <lineage>
        <taxon>Archaea</taxon>
        <taxon>Methanobacteriati</taxon>
        <taxon>Methanobacteriota</taxon>
        <taxon>Stenosarchaea group</taxon>
        <taxon>Halobacteria</taxon>
        <taxon>Halobacteriales</taxon>
        <taxon>Haloarculaceae</taxon>
        <taxon>Haloarcula</taxon>
    </lineage>
</organism>
<feature type="domain" description="Domain of unknown function" evidence="2">
    <location>
        <begin position="20"/>
        <end position="124"/>
    </location>
</feature>
<evidence type="ECO:0000313" key="4">
    <source>
        <dbReference type="Proteomes" id="UP001268864"/>
    </source>
</evidence>
<dbReference type="Proteomes" id="UP001268864">
    <property type="component" value="Unassembled WGS sequence"/>
</dbReference>
<accession>A0ABU2FVE6</accession>
<name>A0ABU2FVE6_9EURY</name>
<sequence length="193" mass="21423">MSGDNETEDGPWIDRPQGLLTATERDVLRSGEQFEARGREARARVRRRLRDSVLDYVLLDEYLPQKDMQQVFGWDETDPSDMLQLNVAEALKAQVRFAYHAAKTANLDPEKLIGDAVDEAKGVRIEKLVQKKEETPEELTLGEVQTLLGAGALGHEESQELISADATSYGGMVSEDEAGEELGQKTSLEDDDS</sequence>
<proteinExistence type="predicted"/>
<comment type="caution">
    <text evidence="3">The sequence shown here is derived from an EMBL/GenBank/DDBJ whole genome shotgun (WGS) entry which is preliminary data.</text>
</comment>
<dbReference type="Pfam" id="PF26404">
    <property type="entry name" value="DUF8102"/>
    <property type="match status" value="1"/>
</dbReference>
<gene>
    <name evidence="3" type="ORF">NDI86_21820</name>
</gene>
<keyword evidence="4" id="KW-1185">Reference proteome</keyword>
<dbReference type="EMBL" id="JAMQOS010000011">
    <property type="protein sequence ID" value="MDS0284744.1"/>
    <property type="molecule type" value="Genomic_DNA"/>
</dbReference>
<evidence type="ECO:0000313" key="3">
    <source>
        <dbReference type="EMBL" id="MDS0284744.1"/>
    </source>
</evidence>
<dbReference type="InterPro" id="IPR058415">
    <property type="entry name" value="DUF8102"/>
</dbReference>
<evidence type="ECO:0000256" key="1">
    <source>
        <dbReference type="SAM" id="MobiDB-lite"/>
    </source>
</evidence>